<dbReference type="EMBL" id="CP036433">
    <property type="protein sequence ID" value="QDU95661.1"/>
    <property type="molecule type" value="Genomic_DNA"/>
</dbReference>
<gene>
    <name evidence="1" type="ORF">Pla8534_34780</name>
</gene>
<evidence type="ECO:0000313" key="2">
    <source>
        <dbReference type="Proteomes" id="UP000317648"/>
    </source>
</evidence>
<dbReference type="KEGG" id="lcre:Pla8534_34780"/>
<proteinExistence type="predicted"/>
<protein>
    <submittedName>
        <fullName evidence="1">Uncharacterized protein</fullName>
    </submittedName>
</protein>
<dbReference type="Proteomes" id="UP000317648">
    <property type="component" value="Chromosome"/>
</dbReference>
<accession>A0A518DUZ5</accession>
<reference evidence="1 2" key="1">
    <citation type="submission" date="2019-02" db="EMBL/GenBank/DDBJ databases">
        <title>Deep-cultivation of Planctomycetes and their phenomic and genomic characterization uncovers novel biology.</title>
        <authorList>
            <person name="Wiegand S."/>
            <person name="Jogler M."/>
            <person name="Boedeker C."/>
            <person name="Pinto D."/>
            <person name="Vollmers J."/>
            <person name="Rivas-Marin E."/>
            <person name="Kohn T."/>
            <person name="Peeters S.H."/>
            <person name="Heuer A."/>
            <person name="Rast P."/>
            <person name="Oberbeckmann S."/>
            <person name="Bunk B."/>
            <person name="Jeske O."/>
            <person name="Meyerdierks A."/>
            <person name="Storesund J.E."/>
            <person name="Kallscheuer N."/>
            <person name="Luecker S."/>
            <person name="Lage O.M."/>
            <person name="Pohl T."/>
            <person name="Merkel B.J."/>
            <person name="Hornburger P."/>
            <person name="Mueller R.-W."/>
            <person name="Bruemmer F."/>
            <person name="Labrenz M."/>
            <person name="Spormann A.M."/>
            <person name="Op den Camp H."/>
            <person name="Overmann J."/>
            <person name="Amann R."/>
            <person name="Jetten M.S.M."/>
            <person name="Mascher T."/>
            <person name="Medema M.H."/>
            <person name="Devos D.P."/>
            <person name="Kaster A.-K."/>
            <person name="Ovreas L."/>
            <person name="Rohde M."/>
            <person name="Galperin M.Y."/>
            <person name="Jogler C."/>
        </authorList>
    </citation>
    <scope>NUCLEOTIDE SEQUENCE [LARGE SCALE GENOMIC DNA]</scope>
    <source>
        <strain evidence="1 2">Pla85_3_4</strain>
    </source>
</reference>
<keyword evidence="2" id="KW-1185">Reference proteome</keyword>
<dbReference type="AlphaFoldDB" id="A0A518DUZ5"/>
<organism evidence="1 2">
    <name type="scientific">Lignipirellula cremea</name>
    <dbReference type="NCBI Taxonomy" id="2528010"/>
    <lineage>
        <taxon>Bacteria</taxon>
        <taxon>Pseudomonadati</taxon>
        <taxon>Planctomycetota</taxon>
        <taxon>Planctomycetia</taxon>
        <taxon>Pirellulales</taxon>
        <taxon>Pirellulaceae</taxon>
        <taxon>Lignipirellula</taxon>
    </lineage>
</organism>
<evidence type="ECO:0000313" key="1">
    <source>
        <dbReference type="EMBL" id="QDU95661.1"/>
    </source>
</evidence>
<name>A0A518DUZ5_9BACT</name>
<sequence>MKQDKQAKEGWVHQVASNLEPTLRKLRFRKSGKTKFKRTLNGCECRYLISIRHPRYSTDQHQLYINPCIHVFYQELEEAHCKLVGKPFNRDFPTLGGSLGLYKEGGNSEEWPIDSRESATALIGHLEEDISMVAMPFWEALATRSKMLEAIEGGQKWAKRSDSWKYVHVILIYVERGIDNAMQFVAENPKKFREFSEETLKYKLLNLQAFKDKI</sequence>